<dbReference type="PaxDb" id="67767-A0A0J7KTE4"/>
<keyword evidence="2" id="KW-1185">Reference proteome</keyword>
<reference evidence="1 2" key="1">
    <citation type="submission" date="2015-04" db="EMBL/GenBank/DDBJ databases">
        <title>Lasius niger genome sequencing.</title>
        <authorList>
            <person name="Konorov E.A."/>
            <person name="Nikitin M.A."/>
            <person name="Kirill M.V."/>
            <person name="Chang P."/>
        </authorList>
    </citation>
    <scope>NUCLEOTIDE SEQUENCE [LARGE SCALE GENOMIC DNA]</scope>
    <source>
        <tissue evidence="1">Whole</tissue>
    </source>
</reference>
<evidence type="ECO:0000313" key="2">
    <source>
        <dbReference type="Proteomes" id="UP000036403"/>
    </source>
</evidence>
<gene>
    <name evidence="1" type="ORF">RF55_6370</name>
</gene>
<dbReference type="Proteomes" id="UP000036403">
    <property type="component" value="Unassembled WGS sequence"/>
</dbReference>
<comment type="caution">
    <text evidence="1">The sequence shown here is derived from an EMBL/GenBank/DDBJ whole genome shotgun (WGS) entry which is preliminary data.</text>
</comment>
<evidence type="ECO:0000313" key="1">
    <source>
        <dbReference type="EMBL" id="KMQ93519.1"/>
    </source>
</evidence>
<dbReference type="AlphaFoldDB" id="A0A0J7KTE4"/>
<accession>A0A0J7KTE4</accession>
<protein>
    <submittedName>
        <fullName evidence="1">Uncharacterized protein</fullName>
    </submittedName>
</protein>
<organism evidence="1 2">
    <name type="scientific">Lasius niger</name>
    <name type="common">Black garden ant</name>
    <dbReference type="NCBI Taxonomy" id="67767"/>
    <lineage>
        <taxon>Eukaryota</taxon>
        <taxon>Metazoa</taxon>
        <taxon>Ecdysozoa</taxon>
        <taxon>Arthropoda</taxon>
        <taxon>Hexapoda</taxon>
        <taxon>Insecta</taxon>
        <taxon>Pterygota</taxon>
        <taxon>Neoptera</taxon>
        <taxon>Endopterygota</taxon>
        <taxon>Hymenoptera</taxon>
        <taxon>Apocrita</taxon>
        <taxon>Aculeata</taxon>
        <taxon>Formicoidea</taxon>
        <taxon>Formicidae</taxon>
        <taxon>Formicinae</taxon>
        <taxon>Lasius</taxon>
        <taxon>Lasius</taxon>
    </lineage>
</organism>
<dbReference type="EMBL" id="LBMM01003452">
    <property type="protein sequence ID" value="KMQ93519.1"/>
    <property type="molecule type" value="Genomic_DNA"/>
</dbReference>
<proteinExistence type="predicted"/>
<sequence>MTTTWPDHLVTPYGRAITPPDHTDCALTVPLTPGRRTVPLCVVTISQVALTYMTITTTTWARHDTAAPPPVMVILGNIYTVMVPYHCAHILRK</sequence>
<name>A0A0J7KTE4_LASNI</name>